<keyword evidence="3" id="KW-1185">Reference proteome</keyword>
<feature type="region of interest" description="Disordered" evidence="1">
    <location>
        <begin position="1"/>
        <end position="20"/>
    </location>
</feature>
<dbReference type="HOGENOM" id="CLU_2875830_0_0_7"/>
<dbReference type="KEGG" id="acp:A2cp1_0482"/>
<proteinExistence type="predicted"/>
<accession>B8JB28</accession>
<evidence type="ECO:0000313" key="3">
    <source>
        <dbReference type="Proteomes" id="UP000007089"/>
    </source>
</evidence>
<sequence length="63" mass="6949">MRERMKTPGPCGPITGNRRLGDPVHEVRAALDRSLDPACRRRAERRVRMIAALLDGGAPTLDV</sequence>
<evidence type="ECO:0000313" key="2">
    <source>
        <dbReference type="EMBL" id="ACL63839.1"/>
    </source>
</evidence>
<evidence type="ECO:0000256" key="1">
    <source>
        <dbReference type="SAM" id="MobiDB-lite"/>
    </source>
</evidence>
<name>B8JB28_ANAD2</name>
<protein>
    <submittedName>
        <fullName evidence="2">Uncharacterized protein</fullName>
    </submittedName>
</protein>
<dbReference type="RefSeq" id="WP_012524560.1">
    <property type="nucleotide sequence ID" value="NC_011891.1"/>
</dbReference>
<organism evidence="2 3">
    <name type="scientific">Anaeromyxobacter dehalogenans (strain ATCC BAA-258 / DSM 21875 / 2CP-1)</name>
    <dbReference type="NCBI Taxonomy" id="455488"/>
    <lineage>
        <taxon>Bacteria</taxon>
        <taxon>Pseudomonadati</taxon>
        <taxon>Myxococcota</taxon>
        <taxon>Myxococcia</taxon>
        <taxon>Myxococcales</taxon>
        <taxon>Cystobacterineae</taxon>
        <taxon>Anaeromyxobacteraceae</taxon>
        <taxon>Anaeromyxobacter</taxon>
    </lineage>
</organism>
<dbReference type="Proteomes" id="UP000007089">
    <property type="component" value="Chromosome"/>
</dbReference>
<dbReference type="EMBL" id="CP001359">
    <property type="protein sequence ID" value="ACL63839.1"/>
    <property type="molecule type" value="Genomic_DNA"/>
</dbReference>
<reference evidence="2" key="1">
    <citation type="submission" date="2009-01" db="EMBL/GenBank/DDBJ databases">
        <title>Complete sequence of Anaeromyxobacter dehalogenans 2CP-1.</title>
        <authorList>
            <consortium name="US DOE Joint Genome Institute"/>
            <person name="Lucas S."/>
            <person name="Copeland A."/>
            <person name="Lapidus A."/>
            <person name="Glavina del Rio T."/>
            <person name="Dalin E."/>
            <person name="Tice H."/>
            <person name="Bruce D."/>
            <person name="Goodwin L."/>
            <person name="Pitluck S."/>
            <person name="Saunders E."/>
            <person name="Brettin T."/>
            <person name="Detter J.C."/>
            <person name="Han C."/>
            <person name="Larimer F."/>
            <person name="Land M."/>
            <person name="Hauser L."/>
            <person name="Kyrpides N."/>
            <person name="Ovchinnikova G."/>
            <person name="Beliaev A.S."/>
            <person name="Richardson P."/>
        </authorList>
    </citation>
    <scope>NUCLEOTIDE SEQUENCE</scope>
    <source>
        <strain evidence="2">2CP-1</strain>
    </source>
</reference>
<gene>
    <name evidence="2" type="ordered locus">A2cp1_0482</name>
</gene>
<dbReference type="AlphaFoldDB" id="B8JB28"/>